<comment type="caution">
    <text evidence="6">The sequence shown here is derived from an EMBL/GenBank/DDBJ whole genome shotgun (WGS) entry which is preliminary data.</text>
</comment>
<keyword evidence="4 5" id="KW-0472">Membrane</keyword>
<evidence type="ECO:0000313" key="7">
    <source>
        <dbReference type="Proteomes" id="UP000717696"/>
    </source>
</evidence>
<comment type="subcellular location">
    <subcellularLocation>
        <location evidence="1">Membrane</location>
        <topology evidence="1">Multi-pass membrane protein</topology>
    </subcellularLocation>
</comment>
<dbReference type="Gene3D" id="1.20.58.340">
    <property type="entry name" value="Magnesium transport protein CorA, transmembrane region"/>
    <property type="match status" value="1"/>
</dbReference>
<dbReference type="EMBL" id="JAGMUU010000031">
    <property type="protein sequence ID" value="KAH7118567.1"/>
    <property type="molecule type" value="Genomic_DNA"/>
</dbReference>
<feature type="transmembrane region" description="Helical" evidence="5">
    <location>
        <begin position="308"/>
        <end position="331"/>
    </location>
</feature>
<evidence type="ECO:0000256" key="5">
    <source>
        <dbReference type="SAM" id="Phobius"/>
    </source>
</evidence>
<evidence type="ECO:0000256" key="3">
    <source>
        <dbReference type="ARBA" id="ARBA00022989"/>
    </source>
</evidence>
<sequence length="390" mass="44386">MLPGENVWRQGVQPTKCPALPKPSDADIVAIVANADKVRECPSCRDAFTKTFRMPEMWWTTYSRKSNGYFGCETISDDLGGILEINSWARFLVKVLDGESQDRYKWYKLNAFVQWVAATQQTIILFFDPPPAMKMNIPNQILTNPRLDHLLDPFWAYTRLVEDVVSMQDVAVWTTRGHVRYTEKHRMTSLPPTPNYSKLHDLSRHIIHNTETLDLAVKTVGNMLQQHSLLMDDLATILSRKAAHRSVHERLLFLEHMFQSLQCRSSSNKERLQNEIQLAFNVVAEYDAEISLQIGRATQSDSAAMKTIAFLTMAFLPATFISAIFSTSFFSNDNGGWAVSSKMWVYWAFAIPVTVLTCLLWYYWQRNLAKAWASKNVGGGGGLQLRAMSS</sequence>
<feature type="transmembrane region" description="Helical" evidence="5">
    <location>
        <begin position="343"/>
        <end position="364"/>
    </location>
</feature>
<organism evidence="6 7">
    <name type="scientific">Dactylonectria estremocensis</name>
    <dbReference type="NCBI Taxonomy" id="1079267"/>
    <lineage>
        <taxon>Eukaryota</taxon>
        <taxon>Fungi</taxon>
        <taxon>Dikarya</taxon>
        <taxon>Ascomycota</taxon>
        <taxon>Pezizomycotina</taxon>
        <taxon>Sordariomycetes</taxon>
        <taxon>Hypocreomycetidae</taxon>
        <taxon>Hypocreales</taxon>
        <taxon>Nectriaceae</taxon>
        <taxon>Dactylonectria</taxon>
    </lineage>
</organism>
<dbReference type="OrthoDB" id="5207033at2759"/>
<accession>A0A9P9DGG7</accession>
<evidence type="ECO:0000256" key="2">
    <source>
        <dbReference type="ARBA" id="ARBA00022692"/>
    </source>
</evidence>
<name>A0A9P9DGG7_9HYPO</name>
<reference evidence="6" key="1">
    <citation type="journal article" date="2021" name="Nat. Commun.">
        <title>Genetic determinants of endophytism in the Arabidopsis root mycobiome.</title>
        <authorList>
            <person name="Mesny F."/>
            <person name="Miyauchi S."/>
            <person name="Thiergart T."/>
            <person name="Pickel B."/>
            <person name="Atanasova L."/>
            <person name="Karlsson M."/>
            <person name="Huettel B."/>
            <person name="Barry K.W."/>
            <person name="Haridas S."/>
            <person name="Chen C."/>
            <person name="Bauer D."/>
            <person name="Andreopoulos W."/>
            <person name="Pangilinan J."/>
            <person name="LaButti K."/>
            <person name="Riley R."/>
            <person name="Lipzen A."/>
            <person name="Clum A."/>
            <person name="Drula E."/>
            <person name="Henrissat B."/>
            <person name="Kohler A."/>
            <person name="Grigoriev I.V."/>
            <person name="Martin F.M."/>
            <person name="Hacquard S."/>
        </authorList>
    </citation>
    <scope>NUCLEOTIDE SEQUENCE</scope>
    <source>
        <strain evidence="6">MPI-CAGE-AT-0021</strain>
    </source>
</reference>
<evidence type="ECO:0000313" key="6">
    <source>
        <dbReference type="EMBL" id="KAH7118567.1"/>
    </source>
</evidence>
<protein>
    <submittedName>
        <fullName evidence="6">Uncharacterized protein</fullName>
    </submittedName>
</protein>
<keyword evidence="7" id="KW-1185">Reference proteome</keyword>
<dbReference type="GO" id="GO:0016020">
    <property type="term" value="C:membrane"/>
    <property type="evidence" value="ECO:0007669"/>
    <property type="project" value="UniProtKB-SubCell"/>
</dbReference>
<dbReference type="InterPro" id="IPR045863">
    <property type="entry name" value="CorA_TM1_TM2"/>
</dbReference>
<keyword evidence="2 5" id="KW-0812">Transmembrane</keyword>
<evidence type="ECO:0000256" key="1">
    <source>
        <dbReference type="ARBA" id="ARBA00004141"/>
    </source>
</evidence>
<dbReference type="SUPFAM" id="SSF144083">
    <property type="entry name" value="Magnesium transport protein CorA, transmembrane region"/>
    <property type="match status" value="1"/>
</dbReference>
<evidence type="ECO:0000256" key="4">
    <source>
        <dbReference type="ARBA" id="ARBA00023136"/>
    </source>
</evidence>
<gene>
    <name evidence="6" type="ORF">B0J13DRAFT_569391</name>
</gene>
<keyword evidence="3 5" id="KW-1133">Transmembrane helix</keyword>
<dbReference type="Proteomes" id="UP000717696">
    <property type="component" value="Unassembled WGS sequence"/>
</dbReference>
<proteinExistence type="predicted"/>
<dbReference type="AlphaFoldDB" id="A0A9P9DGG7"/>